<dbReference type="Pfam" id="PF04755">
    <property type="entry name" value="PAP_fibrillin"/>
    <property type="match status" value="2"/>
</dbReference>
<keyword evidence="6" id="KW-1185">Reference proteome</keyword>
<dbReference type="Proteomes" id="UP000815325">
    <property type="component" value="Unassembled WGS sequence"/>
</dbReference>
<proteinExistence type="predicted"/>
<keyword evidence="2" id="KW-0934">Plastid</keyword>
<evidence type="ECO:0000259" key="4">
    <source>
        <dbReference type="Pfam" id="PF04755"/>
    </source>
</evidence>
<dbReference type="InterPro" id="IPR006843">
    <property type="entry name" value="PAP/fibrillin_dom"/>
</dbReference>
<feature type="domain" description="Plastid lipid-associated protein/fibrillin conserved" evidence="4">
    <location>
        <begin position="49"/>
        <end position="147"/>
    </location>
</feature>
<comment type="caution">
    <text evidence="5">The sequence shown here is derived from an EMBL/GenBank/DDBJ whole genome shotgun (WGS) entry which is preliminary data.</text>
</comment>
<feature type="domain" description="Plastid lipid-associated protein/fibrillin conserved" evidence="4">
    <location>
        <begin position="150"/>
        <end position="203"/>
    </location>
</feature>
<evidence type="ECO:0000313" key="6">
    <source>
        <dbReference type="Proteomes" id="UP000815325"/>
    </source>
</evidence>
<feature type="region of interest" description="Disordered" evidence="3">
    <location>
        <begin position="1"/>
        <end position="25"/>
    </location>
</feature>
<dbReference type="EMBL" id="MU069457">
    <property type="protein sequence ID" value="KAF5842663.1"/>
    <property type="molecule type" value="Genomic_DNA"/>
</dbReference>
<organism evidence="5 6">
    <name type="scientific">Dunaliella salina</name>
    <name type="common">Green alga</name>
    <name type="synonym">Protococcus salinus</name>
    <dbReference type="NCBI Taxonomy" id="3046"/>
    <lineage>
        <taxon>Eukaryota</taxon>
        <taxon>Viridiplantae</taxon>
        <taxon>Chlorophyta</taxon>
        <taxon>core chlorophytes</taxon>
        <taxon>Chlorophyceae</taxon>
        <taxon>CS clade</taxon>
        <taxon>Chlamydomonadales</taxon>
        <taxon>Dunaliellaceae</taxon>
        <taxon>Dunaliella</taxon>
    </lineage>
</organism>
<gene>
    <name evidence="5" type="ORF">DUNSADRAFT_5739</name>
</gene>
<comment type="subcellular location">
    <subcellularLocation>
        <location evidence="1">Plastid</location>
    </subcellularLocation>
</comment>
<feature type="compositionally biased region" description="Polar residues" evidence="3">
    <location>
        <begin position="1"/>
        <end position="13"/>
    </location>
</feature>
<sequence>MQVTSRSLQSQLNKPVPSRKGPLRRGAACVHASAQTFTACPGQESVNMLRSDLLREVAGLDRGLAASASQAKRVEALVQEIADIAGRPDLSQENTADLQGMWRLLYTSGFNTGSLGGSRPGPPAGLVPAVLGQIFQRIDAPTIVFEDTSAEIVGGLSFLPKVTTPALPEFMRPSRNLRSAKFEVLYLDDDFRITRGDRGELRIYAKEKLQ</sequence>
<protein>
    <submittedName>
        <fullName evidence="5">Harpin binding protein 1</fullName>
    </submittedName>
</protein>
<dbReference type="PANTHER" id="PTHR31906">
    <property type="entry name" value="PLASTID-LIPID-ASSOCIATED PROTEIN 4, CHLOROPLASTIC-RELATED"/>
    <property type="match status" value="1"/>
</dbReference>
<evidence type="ECO:0000256" key="3">
    <source>
        <dbReference type="SAM" id="MobiDB-lite"/>
    </source>
</evidence>
<reference evidence="5" key="1">
    <citation type="submission" date="2017-08" db="EMBL/GenBank/DDBJ databases">
        <authorList>
            <person name="Polle J.E."/>
            <person name="Barry K."/>
            <person name="Cushman J."/>
            <person name="Schmutz J."/>
            <person name="Tran D."/>
            <person name="Hathwaick L.T."/>
            <person name="Yim W.C."/>
            <person name="Jenkins J."/>
            <person name="Mckie-Krisberg Z.M."/>
            <person name="Prochnik S."/>
            <person name="Lindquist E."/>
            <person name="Dockter R.B."/>
            <person name="Adam C."/>
            <person name="Molina H."/>
            <person name="Bunkerborg J."/>
            <person name="Jin E."/>
            <person name="Buchheim M."/>
            <person name="Magnuson J."/>
        </authorList>
    </citation>
    <scope>NUCLEOTIDE SEQUENCE</scope>
    <source>
        <strain evidence="5">CCAP 19/18</strain>
    </source>
</reference>
<evidence type="ECO:0000256" key="2">
    <source>
        <dbReference type="ARBA" id="ARBA00022640"/>
    </source>
</evidence>
<dbReference type="InterPro" id="IPR039633">
    <property type="entry name" value="PAP"/>
</dbReference>
<evidence type="ECO:0000313" key="5">
    <source>
        <dbReference type="EMBL" id="KAF5842663.1"/>
    </source>
</evidence>
<evidence type="ECO:0000256" key="1">
    <source>
        <dbReference type="ARBA" id="ARBA00004474"/>
    </source>
</evidence>
<name>A0ABQ7H729_DUNSA</name>
<accession>A0ABQ7H729</accession>